<sequence>MDRLSPDDHILRPVETLDRARTFLRDRLGLTELLSRPGLACFDMAGVRLILRETGRREAADTLYFGVADIFAACESLTAHGVHFPEPPHLAERRPDGSEVWVAFFTDDEARPLALHAVMAPKGRLH</sequence>
<dbReference type="OrthoDB" id="9804944at2"/>
<dbReference type="Gene3D" id="3.10.180.10">
    <property type="entry name" value="2,3-Dihydroxybiphenyl 1,2-Dioxygenase, domain 1"/>
    <property type="match status" value="1"/>
</dbReference>
<accession>A0A5C4N324</accession>
<dbReference type="RefSeq" id="WP_139074510.1">
    <property type="nucleotide sequence ID" value="NZ_VDFU01000001.1"/>
</dbReference>
<feature type="domain" description="VOC" evidence="1">
    <location>
        <begin position="6"/>
        <end position="118"/>
    </location>
</feature>
<gene>
    <name evidence="2" type="ORF">FHG66_00155</name>
</gene>
<organism evidence="2 3">
    <name type="scientific">Rubellimicrobium rubrum</name>
    <dbReference type="NCBI Taxonomy" id="2585369"/>
    <lineage>
        <taxon>Bacteria</taxon>
        <taxon>Pseudomonadati</taxon>
        <taxon>Pseudomonadota</taxon>
        <taxon>Alphaproteobacteria</taxon>
        <taxon>Rhodobacterales</taxon>
        <taxon>Roseobacteraceae</taxon>
        <taxon>Rubellimicrobium</taxon>
    </lineage>
</organism>
<reference evidence="2 3" key="1">
    <citation type="submission" date="2019-06" db="EMBL/GenBank/DDBJ databases">
        <title>YIM 131921 draft genome.</title>
        <authorList>
            <person name="Jiang L."/>
        </authorList>
    </citation>
    <scope>NUCLEOTIDE SEQUENCE [LARGE SCALE GENOMIC DNA]</scope>
    <source>
        <strain evidence="2 3">YIM 131921</strain>
    </source>
</reference>
<evidence type="ECO:0000313" key="2">
    <source>
        <dbReference type="EMBL" id="TNC52746.1"/>
    </source>
</evidence>
<proteinExistence type="predicted"/>
<dbReference type="PROSITE" id="PS51819">
    <property type="entry name" value="VOC"/>
    <property type="match status" value="1"/>
</dbReference>
<name>A0A5C4N324_9RHOB</name>
<comment type="caution">
    <text evidence="2">The sequence shown here is derived from an EMBL/GenBank/DDBJ whole genome shotgun (WGS) entry which is preliminary data.</text>
</comment>
<protein>
    <submittedName>
        <fullName evidence="2">VOC family protein</fullName>
    </submittedName>
</protein>
<dbReference type="InterPro" id="IPR037523">
    <property type="entry name" value="VOC_core"/>
</dbReference>
<dbReference type="SUPFAM" id="SSF54593">
    <property type="entry name" value="Glyoxalase/Bleomycin resistance protein/Dihydroxybiphenyl dioxygenase"/>
    <property type="match status" value="1"/>
</dbReference>
<keyword evidence="3" id="KW-1185">Reference proteome</keyword>
<dbReference type="InterPro" id="IPR029068">
    <property type="entry name" value="Glyas_Bleomycin-R_OHBP_Dase"/>
</dbReference>
<dbReference type="InterPro" id="IPR004360">
    <property type="entry name" value="Glyas_Fos-R_dOase_dom"/>
</dbReference>
<dbReference type="AlphaFoldDB" id="A0A5C4N324"/>
<evidence type="ECO:0000313" key="3">
    <source>
        <dbReference type="Proteomes" id="UP000305887"/>
    </source>
</evidence>
<evidence type="ECO:0000259" key="1">
    <source>
        <dbReference type="PROSITE" id="PS51819"/>
    </source>
</evidence>
<dbReference type="Pfam" id="PF00903">
    <property type="entry name" value="Glyoxalase"/>
    <property type="match status" value="1"/>
</dbReference>
<dbReference type="EMBL" id="VDFU01000001">
    <property type="protein sequence ID" value="TNC52746.1"/>
    <property type="molecule type" value="Genomic_DNA"/>
</dbReference>
<dbReference type="Proteomes" id="UP000305887">
    <property type="component" value="Unassembled WGS sequence"/>
</dbReference>